<sequence>NCFKCFRENSKMGARTKMFNWFCCL</sequence>
<protein>
    <submittedName>
        <fullName evidence="1">Uncharacterized protein</fullName>
    </submittedName>
</protein>
<feature type="non-terminal residue" evidence="1">
    <location>
        <position position="1"/>
    </location>
</feature>
<feature type="non-terminal residue" evidence="1">
    <location>
        <position position="25"/>
    </location>
</feature>
<accession>A0A383BP17</accession>
<evidence type="ECO:0000313" key="1">
    <source>
        <dbReference type="EMBL" id="SVE21634.1"/>
    </source>
</evidence>
<organism evidence="1">
    <name type="scientific">marine metagenome</name>
    <dbReference type="NCBI Taxonomy" id="408172"/>
    <lineage>
        <taxon>unclassified sequences</taxon>
        <taxon>metagenomes</taxon>
        <taxon>ecological metagenomes</taxon>
    </lineage>
</organism>
<dbReference type="AlphaFoldDB" id="A0A383BP17"/>
<reference evidence="1" key="1">
    <citation type="submission" date="2018-05" db="EMBL/GenBank/DDBJ databases">
        <authorList>
            <person name="Lanie J.A."/>
            <person name="Ng W.-L."/>
            <person name="Kazmierczak K.M."/>
            <person name="Andrzejewski T.M."/>
            <person name="Davidsen T.M."/>
            <person name="Wayne K.J."/>
            <person name="Tettelin H."/>
            <person name="Glass J.I."/>
            <person name="Rusch D."/>
            <person name="Podicherti R."/>
            <person name="Tsui H.-C.T."/>
            <person name="Winkler M.E."/>
        </authorList>
    </citation>
    <scope>NUCLEOTIDE SEQUENCE</scope>
</reference>
<proteinExistence type="predicted"/>
<dbReference type="EMBL" id="UINC01202022">
    <property type="protein sequence ID" value="SVE21634.1"/>
    <property type="molecule type" value="Genomic_DNA"/>
</dbReference>
<gene>
    <name evidence="1" type="ORF">METZ01_LOCUS474488</name>
</gene>
<name>A0A383BP17_9ZZZZ</name>